<dbReference type="PIRSF" id="PIRSF000138">
    <property type="entry name" value="Al-hdrx_acd_dh"/>
    <property type="match status" value="1"/>
</dbReference>
<feature type="binding site" evidence="7">
    <location>
        <position position="277"/>
    </location>
    <ligand>
        <name>FMN</name>
        <dbReference type="ChEBI" id="CHEBI:58210"/>
    </ligand>
</feature>
<dbReference type="GO" id="GO:0005886">
    <property type="term" value="C:plasma membrane"/>
    <property type="evidence" value="ECO:0007669"/>
    <property type="project" value="TreeGrafter"/>
</dbReference>
<evidence type="ECO:0000259" key="8">
    <source>
        <dbReference type="PROSITE" id="PS51349"/>
    </source>
</evidence>
<dbReference type="GO" id="GO:0016853">
    <property type="term" value="F:isomerase activity"/>
    <property type="evidence" value="ECO:0007669"/>
    <property type="project" value="UniProtKB-KW"/>
</dbReference>
<protein>
    <submittedName>
        <fullName evidence="9">FMN-dependent dehydrogenase, includes L-lactate dehydrogenase and type II isopentenyl diphosphate isomerase</fullName>
    </submittedName>
</protein>
<feature type="domain" description="FMN hydroxy acid dehydrogenase" evidence="8">
    <location>
        <begin position="2"/>
        <end position="384"/>
    </location>
</feature>
<evidence type="ECO:0000313" key="10">
    <source>
        <dbReference type="Proteomes" id="UP000198728"/>
    </source>
</evidence>
<feature type="binding site" evidence="7">
    <location>
        <begin position="81"/>
        <end position="83"/>
    </location>
    <ligand>
        <name>FMN</name>
        <dbReference type="ChEBI" id="CHEBI:58210"/>
    </ligand>
</feature>
<feature type="binding site" evidence="7">
    <location>
        <position position="131"/>
    </location>
    <ligand>
        <name>FMN</name>
        <dbReference type="ChEBI" id="CHEBI:58210"/>
    </ligand>
</feature>
<keyword evidence="9" id="KW-0413">Isomerase</keyword>
<evidence type="ECO:0000256" key="4">
    <source>
        <dbReference type="ARBA" id="ARBA00023002"/>
    </source>
</evidence>
<feature type="binding site" evidence="7">
    <location>
        <begin position="333"/>
        <end position="334"/>
    </location>
    <ligand>
        <name>FMN</name>
        <dbReference type="ChEBI" id="CHEBI:58210"/>
    </ligand>
</feature>
<accession>A0A1I1HKL6</accession>
<feature type="binding site" evidence="7">
    <location>
        <position position="279"/>
    </location>
    <ligand>
        <name>glyoxylate</name>
        <dbReference type="ChEBI" id="CHEBI:36655"/>
    </ligand>
</feature>
<feature type="binding site" evidence="7">
    <location>
        <position position="159"/>
    </location>
    <ligand>
        <name>FMN</name>
        <dbReference type="ChEBI" id="CHEBI:58210"/>
    </ligand>
</feature>
<reference evidence="9 10" key="1">
    <citation type="submission" date="2016-10" db="EMBL/GenBank/DDBJ databases">
        <authorList>
            <person name="de Groot N.N."/>
        </authorList>
    </citation>
    <scope>NUCLEOTIDE SEQUENCE [LARGE SCALE GENOMIC DNA]</scope>
    <source>
        <strain evidence="9 10">DSM 19548</strain>
    </source>
</reference>
<keyword evidence="2 7" id="KW-0285">Flavoprotein</keyword>
<evidence type="ECO:0000256" key="7">
    <source>
        <dbReference type="PIRSR" id="PIRSR000138-2"/>
    </source>
</evidence>
<evidence type="ECO:0000256" key="5">
    <source>
        <dbReference type="ARBA" id="ARBA00024042"/>
    </source>
</evidence>
<dbReference type="AlphaFoldDB" id="A0A1I1HKL6"/>
<evidence type="ECO:0000313" key="9">
    <source>
        <dbReference type="EMBL" id="SFC22508.1"/>
    </source>
</evidence>
<feature type="active site" description="Proton acceptor" evidence="6">
    <location>
        <position position="279"/>
    </location>
</feature>
<dbReference type="EMBL" id="FOLG01000003">
    <property type="protein sequence ID" value="SFC22508.1"/>
    <property type="molecule type" value="Genomic_DNA"/>
</dbReference>
<dbReference type="InterPro" id="IPR012133">
    <property type="entry name" value="Alpha-hydoxy_acid_DH_FMN"/>
</dbReference>
<dbReference type="InterPro" id="IPR037396">
    <property type="entry name" value="FMN_HAD"/>
</dbReference>
<dbReference type="GO" id="GO:0004459">
    <property type="term" value="F:L-lactate dehydrogenase (NAD+) activity"/>
    <property type="evidence" value="ECO:0007669"/>
    <property type="project" value="TreeGrafter"/>
</dbReference>
<comment type="similarity">
    <text evidence="5">Belongs to the FMN-dependent alpha-hydroxy acid dehydrogenase family.</text>
</comment>
<keyword evidence="10" id="KW-1185">Reference proteome</keyword>
<dbReference type="Proteomes" id="UP000198728">
    <property type="component" value="Unassembled WGS sequence"/>
</dbReference>
<sequence length="387" mass="42593">MGFEQRFVNVHDFQKAAHRRLPKIFSDYVDGGAFSETTLRRNRADFDLYALRQRVLTPLADPDLTTRLGNQSVALPFGAGPVGFMGLYRRSGEVHVARASEAAGVPSVLSTFSIDGLETVTREAGAAPDFQLYIDKDPEVTAGYLDQARRAGVKRIFLTVDTAVTSVRERDVRNGFRSTERLTPGLVWQFARRPAWSLDLLRRGFPEVELVRDRPEFGKGALAQASHLSARLEKALTWDLVQRLREDWSGQLIVKGISDPEDAAMARESGADGIVLSNHGGRQLDHGTSTISQVSLVREALGAEKLLYVDSGFRTGSDILKALALGADFVLLGRPFAWAVAAGGEAGVARLFDILRTEMTLTLQLMGVTSIEDLKRRGPEVLIECRR</sequence>
<dbReference type="RefSeq" id="WP_093360111.1">
    <property type="nucleotide sequence ID" value="NZ_FOLG01000003.1"/>
</dbReference>
<dbReference type="OrthoDB" id="9770452at2"/>
<keyword evidence="3 7" id="KW-0288">FMN</keyword>
<gene>
    <name evidence="9" type="ORF">SAMN04488094_103130</name>
</gene>
<dbReference type="GO" id="GO:0010181">
    <property type="term" value="F:FMN binding"/>
    <property type="evidence" value="ECO:0007669"/>
    <property type="project" value="InterPro"/>
</dbReference>
<feature type="binding site" evidence="7">
    <location>
        <position position="282"/>
    </location>
    <ligand>
        <name>glyoxylate</name>
        <dbReference type="ChEBI" id="CHEBI:36655"/>
    </ligand>
</feature>
<feature type="binding site" evidence="7">
    <location>
        <position position="168"/>
    </location>
    <ligand>
        <name>glyoxylate</name>
        <dbReference type="ChEBI" id="CHEBI:36655"/>
    </ligand>
</feature>
<dbReference type="InterPro" id="IPR000262">
    <property type="entry name" value="FMN-dep_DH"/>
</dbReference>
<dbReference type="PANTHER" id="PTHR10578:SF107">
    <property type="entry name" value="2-HYDROXYACID OXIDASE 1"/>
    <property type="match status" value="1"/>
</dbReference>
<feature type="binding site" evidence="7">
    <location>
        <position position="255"/>
    </location>
    <ligand>
        <name>FMN</name>
        <dbReference type="ChEBI" id="CHEBI:58210"/>
    </ligand>
</feature>
<dbReference type="InterPro" id="IPR013785">
    <property type="entry name" value="Aldolase_TIM"/>
</dbReference>
<dbReference type="PROSITE" id="PS00557">
    <property type="entry name" value="FMN_HYDROXY_ACID_DH_1"/>
    <property type="match status" value="1"/>
</dbReference>
<evidence type="ECO:0000256" key="2">
    <source>
        <dbReference type="ARBA" id="ARBA00022630"/>
    </source>
</evidence>
<dbReference type="InterPro" id="IPR008259">
    <property type="entry name" value="FMN_hydac_DH_AS"/>
</dbReference>
<evidence type="ECO:0000256" key="1">
    <source>
        <dbReference type="ARBA" id="ARBA00001917"/>
    </source>
</evidence>
<dbReference type="Pfam" id="PF01070">
    <property type="entry name" value="FMN_dh"/>
    <property type="match status" value="1"/>
</dbReference>
<dbReference type="STRING" id="441112.SAMN04488094_103130"/>
<dbReference type="PANTHER" id="PTHR10578">
    <property type="entry name" value="S -2-HYDROXY-ACID OXIDASE-RELATED"/>
    <property type="match status" value="1"/>
</dbReference>
<feature type="binding site" evidence="7">
    <location>
        <position position="28"/>
    </location>
    <ligand>
        <name>glyoxylate</name>
        <dbReference type="ChEBI" id="CHEBI:36655"/>
    </ligand>
</feature>
<organism evidence="9 10">
    <name type="scientific">Tropicimonas isoalkanivorans</name>
    <dbReference type="NCBI Taxonomy" id="441112"/>
    <lineage>
        <taxon>Bacteria</taxon>
        <taxon>Pseudomonadati</taxon>
        <taxon>Pseudomonadota</taxon>
        <taxon>Alphaproteobacteria</taxon>
        <taxon>Rhodobacterales</taxon>
        <taxon>Roseobacteraceae</taxon>
        <taxon>Tropicimonas</taxon>
    </lineage>
</organism>
<dbReference type="PROSITE" id="PS51349">
    <property type="entry name" value="FMN_HYDROXY_ACID_DH_2"/>
    <property type="match status" value="1"/>
</dbReference>
<dbReference type="CDD" id="cd02809">
    <property type="entry name" value="alpha_hydroxyacid_oxid_FMN"/>
    <property type="match status" value="1"/>
</dbReference>
<feature type="binding site" evidence="7">
    <location>
        <position position="110"/>
    </location>
    <ligand>
        <name>FMN</name>
        <dbReference type="ChEBI" id="CHEBI:58210"/>
    </ligand>
</feature>
<dbReference type="FunFam" id="3.20.20.70:FF:000029">
    <property type="entry name" value="L-lactate dehydrogenase"/>
    <property type="match status" value="1"/>
</dbReference>
<dbReference type="SUPFAM" id="SSF51395">
    <property type="entry name" value="FMN-linked oxidoreductases"/>
    <property type="match status" value="1"/>
</dbReference>
<comment type="cofactor">
    <cofactor evidence="1">
        <name>FMN</name>
        <dbReference type="ChEBI" id="CHEBI:58210"/>
    </cofactor>
</comment>
<name>A0A1I1HKL6_9RHOB</name>
<evidence type="ECO:0000256" key="3">
    <source>
        <dbReference type="ARBA" id="ARBA00022643"/>
    </source>
</evidence>
<keyword evidence="4" id="KW-0560">Oxidoreductase</keyword>
<feature type="binding site" evidence="7">
    <location>
        <position position="133"/>
    </location>
    <ligand>
        <name>glyoxylate</name>
        <dbReference type="ChEBI" id="CHEBI:36655"/>
    </ligand>
</feature>
<evidence type="ECO:0000256" key="6">
    <source>
        <dbReference type="PIRSR" id="PIRSR000138-1"/>
    </source>
</evidence>
<proteinExistence type="inferred from homology"/>
<feature type="binding site" evidence="7">
    <location>
        <begin position="310"/>
        <end position="314"/>
    </location>
    <ligand>
        <name>FMN</name>
        <dbReference type="ChEBI" id="CHEBI:58210"/>
    </ligand>
</feature>
<dbReference type="GO" id="GO:0009060">
    <property type="term" value="P:aerobic respiration"/>
    <property type="evidence" value="ECO:0007669"/>
    <property type="project" value="TreeGrafter"/>
</dbReference>
<dbReference type="Gene3D" id="3.20.20.70">
    <property type="entry name" value="Aldolase class I"/>
    <property type="match status" value="1"/>
</dbReference>